<dbReference type="Proteomes" id="UP000553035">
    <property type="component" value="Unassembled WGS sequence"/>
</dbReference>
<dbReference type="AlphaFoldDB" id="A0A7Z0AW27"/>
<name>A0A7Z0AW27_9PSED</name>
<feature type="compositionally biased region" description="Basic and acidic residues" evidence="1">
    <location>
        <begin position="142"/>
        <end position="157"/>
    </location>
</feature>
<accession>A0A7Z0AW27</accession>
<evidence type="ECO:0000313" key="2">
    <source>
        <dbReference type="EMBL" id="NYH11268.1"/>
    </source>
</evidence>
<sequence>MAEYVFTVKLPAARSGGTPDCDKWTFHHVLPWKYFYCLGSLLGYYQTAVILNYSQLTDGPPAVANRTTLNTKFQDIVQCNNEITLVKSLLGMVEAQRLLNGLARTSNGVADRLATETVSANISRLFVECTSPVFGGFPGMEGKQRNDDPESTMEKNRPFNGDATWWAALQAIGAKLELSSYWAPNERNGCKDIKSAGYGDKVKFKLTDAHFNDEIFAHLRTLVTPGFNTTVLPFDAKSWLSHYNGSTWSFNITDNQFQVPEYGADLSGLRFSVSTIDSHAGRKKHVAFTRCPTINNEMNQLRPTKETLKTLNNHA</sequence>
<evidence type="ECO:0000313" key="3">
    <source>
        <dbReference type="Proteomes" id="UP000553035"/>
    </source>
</evidence>
<dbReference type="EMBL" id="JACCAT010000001">
    <property type="protein sequence ID" value="NYH11268.1"/>
    <property type="molecule type" value="Genomic_DNA"/>
</dbReference>
<gene>
    <name evidence="2" type="ORF">GGI52_004311</name>
</gene>
<proteinExistence type="predicted"/>
<protein>
    <submittedName>
        <fullName evidence="2">Uncharacterized protein</fullName>
    </submittedName>
</protein>
<evidence type="ECO:0000256" key="1">
    <source>
        <dbReference type="SAM" id="MobiDB-lite"/>
    </source>
</evidence>
<comment type="caution">
    <text evidence="2">The sequence shown here is derived from an EMBL/GenBank/DDBJ whole genome shotgun (WGS) entry which is preliminary data.</text>
</comment>
<dbReference type="RefSeq" id="WP_179694524.1">
    <property type="nucleotide sequence ID" value="NZ_JACCAT010000001.1"/>
</dbReference>
<feature type="region of interest" description="Disordered" evidence="1">
    <location>
        <begin position="138"/>
        <end position="157"/>
    </location>
</feature>
<reference evidence="2 3" key="1">
    <citation type="submission" date="2020-07" db="EMBL/GenBank/DDBJ databases">
        <title>Exploring microbial biodiversity for novel pathways involved in the catabolism of aromatic compounds derived from lignin.</title>
        <authorList>
            <person name="Elkins J."/>
        </authorList>
    </citation>
    <scope>NUCLEOTIDE SEQUENCE [LARGE SCALE GENOMIC DNA]</scope>
    <source>
        <strain evidence="2 3">VanB</strain>
    </source>
</reference>
<organism evidence="2 3">
    <name type="scientific">Pseudomonas moraviensis</name>
    <dbReference type="NCBI Taxonomy" id="321662"/>
    <lineage>
        <taxon>Bacteria</taxon>
        <taxon>Pseudomonadati</taxon>
        <taxon>Pseudomonadota</taxon>
        <taxon>Gammaproteobacteria</taxon>
        <taxon>Pseudomonadales</taxon>
        <taxon>Pseudomonadaceae</taxon>
        <taxon>Pseudomonas</taxon>
    </lineage>
</organism>